<dbReference type="STRING" id="1122173.GCA_000482505_00005"/>
<reference evidence="3 4" key="2">
    <citation type="submission" date="2019-07" db="EMBL/GenBank/DDBJ databases">
        <title>Complete Genome Sequence of Leptotrichia trevisanii Strain JMUB3935.</title>
        <authorList>
            <person name="Watanabe S."/>
            <person name="Cui L."/>
        </authorList>
    </citation>
    <scope>NUCLEOTIDE SEQUENCE [LARGE SCALE GENOMIC DNA]</scope>
    <source>
        <strain evidence="3 4">JMUB3935</strain>
    </source>
</reference>
<gene>
    <name evidence="2" type="ORF">JMUB3870_1291</name>
    <name evidence="3" type="ORF">JMUB3935_1287</name>
</gene>
<reference evidence="2 5" key="1">
    <citation type="submission" date="2019-07" db="EMBL/GenBank/DDBJ databases">
        <title>Complete Genome Sequence of Leptotrichia trevisanii Strain JMUB3870.</title>
        <authorList>
            <person name="Watanabe S."/>
            <person name="Cui L."/>
        </authorList>
    </citation>
    <scope>NUCLEOTIDE SEQUENCE [LARGE SCALE GENOMIC DNA]</scope>
    <source>
        <strain evidence="2 5">JMUB3870</strain>
    </source>
</reference>
<evidence type="ECO:0000313" key="2">
    <source>
        <dbReference type="EMBL" id="BBM45173.1"/>
    </source>
</evidence>
<dbReference type="RefSeq" id="WP_051354442.1">
    <property type="nucleotide sequence ID" value="NZ_AP019831.1"/>
</dbReference>
<keyword evidence="5" id="KW-1185">Reference proteome</keyword>
<dbReference type="OrthoDB" id="82293at2"/>
<dbReference type="EMBL" id="AP019831">
    <property type="protein sequence ID" value="BBM45173.1"/>
    <property type="molecule type" value="Genomic_DNA"/>
</dbReference>
<dbReference type="EMBL" id="AP019840">
    <property type="protein sequence ID" value="BBM52309.1"/>
    <property type="molecule type" value="Genomic_DNA"/>
</dbReference>
<protein>
    <submittedName>
        <fullName evidence="3">Uncharacterized protein</fullName>
    </submittedName>
</protein>
<feature type="region of interest" description="Disordered" evidence="1">
    <location>
        <begin position="105"/>
        <end position="138"/>
    </location>
</feature>
<organism evidence="3 4">
    <name type="scientific">Leptotrichia trevisanii</name>
    <dbReference type="NCBI Taxonomy" id="109328"/>
    <lineage>
        <taxon>Bacteria</taxon>
        <taxon>Fusobacteriati</taxon>
        <taxon>Fusobacteriota</taxon>
        <taxon>Fusobacteriia</taxon>
        <taxon>Fusobacteriales</taxon>
        <taxon>Leptotrichiaceae</taxon>
        <taxon>Leptotrichia</taxon>
    </lineage>
</organism>
<accession>A0A510KKS7</accession>
<evidence type="ECO:0000313" key="5">
    <source>
        <dbReference type="Proteomes" id="UP000422644"/>
    </source>
</evidence>
<dbReference type="Proteomes" id="UP000422644">
    <property type="component" value="Chromosome"/>
</dbReference>
<evidence type="ECO:0000313" key="3">
    <source>
        <dbReference type="EMBL" id="BBM52309.1"/>
    </source>
</evidence>
<feature type="compositionally biased region" description="Polar residues" evidence="1">
    <location>
        <begin position="127"/>
        <end position="138"/>
    </location>
</feature>
<sequence>MSTFRINKNKNFTVISNIHLKERKMSLKAKGLLTLMLSLPEDWDYSIKGLISICVENRLAIRNALDELKEFGYLRIEKLYPDSDRKKIEYEYNIYEVPISIEKRQKKQDSKNQGVENQHLENEDVENQSVENQPQLKTNTLSTKELNTKLLNTYSLFMEKWNELANECELSIIKSFTENRKKKLSELLKKYTEEEIIETMMKIKNINFLLGRTEKSNWKISFDDFLNEEKFIKILEGAYYDGIKSNGKRQSAKIAKSAGAKKEYGF</sequence>
<evidence type="ECO:0000313" key="4">
    <source>
        <dbReference type="Proteomes" id="UP000321378"/>
    </source>
</evidence>
<name>A0A510KKS7_9FUSO</name>
<dbReference type="AlphaFoldDB" id="A0A510KKS7"/>
<proteinExistence type="predicted"/>
<evidence type="ECO:0000256" key="1">
    <source>
        <dbReference type="SAM" id="MobiDB-lite"/>
    </source>
</evidence>
<dbReference type="Proteomes" id="UP000321378">
    <property type="component" value="Chromosome"/>
</dbReference>